<dbReference type="Gene3D" id="3.30.565.10">
    <property type="entry name" value="Histidine kinase-like ATPase, C-terminal domain"/>
    <property type="match status" value="1"/>
</dbReference>
<gene>
    <name evidence="8" type="ORF">CP965_09840</name>
</gene>
<dbReference type="PANTHER" id="PTHR44591">
    <property type="entry name" value="STRESS RESPONSE REGULATOR PROTEIN 1"/>
    <property type="match status" value="1"/>
</dbReference>
<evidence type="ECO:0000259" key="7">
    <source>
        <dbReference type="PROSITE" id="PS50110"/>
    </source>
</evidence>
<dbReference type="Proteomes" id="UP000289718">
    <property type="component" value="Unassembled WGS sequence"/>
</dbReference>
<dbReference type="Pfam" id="PF00072">
    <property type="entry name" value="Response_reg"/>
    <property type="match status" value="1"/>
</dbReference>
<sequence>MNPNNINIMYVEDDEFVNNTISDLLKKLNYNVFNFYNGIDAFEYFKDNRIDIVISDIHMPKMNGIELIKKIKSINFKTPVIFTTAMNDEKYLLDSISLKIDRYMKKPIDCKDLKENIDEVLLPFILEEENRKKDELIKQQSKDILIAKTVSMISHQWKQPLSKIGTITSKLRIYSQLNKLTQERLFESLEKIDNENKYLSSTINKFNSILEKKLSEEFSLLNLLNDLKNSDYILDLEKDIIIKSNYEEFKEIFKNIINNSYEQFENRKIEKPKISILSYSDNEFLNIKIIDNAGGIDTNILEKVFDLYYSDESLNTKGLGLFLTKFSLTLLVNAQITLENIKYNNEKGVCVKIRIPNNYIKEF</sequence>
<dbReference type="CDD" id="cd00156">
    <property type="entry name" value="REC"/>
    <property type="match status" value="1"/>
</dbReference>
<evidence type="ECO:0000256" key="5">
    <source>
        <dbReference type="PROSITE-ProRule" id="PRU00169"/>
    </source>
</evidence>
<keyword evidence="4" id="KW-0283">Flagellar rotation</keyword>
<dbReference type="InterPro" id="IPR003594">
    <property type="entry name" value="HATPase_dom"/>
</dbReference>
<evidence type="ECO:0008006" key="10">
    <source>
        <dbReference type="Google" id="ProtNLM"/>
    </source>
</evidence>
<dbReference type="AlphaFoldDB" id="A0A4Q1ATL7"/>
<evidence type="ECO:0000259" key="6">
    <source>
        <dbReference type="PROSITE" id="PS50109"/>
    </source>
</evidence>
<dbReference type="RefSeq" id="WP_129061942.1">
    <property type="nucleotide sequence ID" value="NZ_NXIE01000004.1"/>
</dbReference>
<dbReference type="PANTHER" id="PTHR44591:SF3">
    <property type="entry name" value="RESPONSE REGULATORY DOMAIN-CONTAINING PROTEIN"/>
    <property type="match status" value="1"/>
</dbReference>
<dbReference type="SMART" id="SM00448">
    <property type="entry name" value="REC"/>
    <property type="match status" value="1"/>
</dbReference>
<organism evidence="8 9">
    <name type="scientific">Halarcobacter mediterraneus</name>
    <dbReference type="NCBI Taxonomy" id="2023153"/>
    <lineage>
        <taxon>Bacteria</taxon>
        <taxon>Pseudomonadati</taxon>
        <taxon>Campylobacterota</taxon>
        <taxon>Epsilonproteobacteria</taxon>
        <taxon>Campylobacterales</taxon>
        <taxon>Arcobacteraceae</taxon>
        <taxon>Halarcobacter</taxon>
    </lineage>
</organism>
<dbReference type="PROSITE" id="PS50109">
    <property type="entry name" value="HIS_KIN"/>
    <property type="match status" value="1"/>
</dbReference>
<dbReference type="GO" id="GO:0097588">
    <property type="term" value="P:archaeal or bacterial-type flagellum-dependent cell motility"/>
    <property type="evidence" value="ECO:0007669"/>
    <property type="project" value="UniProtKB-KW"/>
</dbReference>
<dbReference type="InterPro" id="IPR001789">
    <property type="entry name" value="Sig_transdc_resp-reg_receiver"/>
</dbReference>
<dbReference type="OrthoDB" id="9802383at2"/>
<comment type="cofactor">
    <cofactor evidence="1">
        <name>Mg(2+)</name>
        <dbReference type="ChEBI" id="CHEBI:18420"/>
    </cofactor>
</comment>
<dbReference type="SUPFAM" id="SSF47384">
    <property type="entry name" value="Homodimeric domain of signal transducing histidine kinase"/>
    <property type="match status" value="1"/>
</dbReference>
<evidence type="ECO:0000256" key="1">
    <source>
        <dbReference type="ARBA" id="ARBA00001946"/>
    </source>
</evidence>
<dbReference type="SUPFAM" id="SSF52172">
    <property type="entry name" value="CheY-like"/>
    <property type="match status" value="1"/>
</dbReference>
<feature type="domain" description="Histidine kinase" evidence="6">
    <location>
        <begin position="152"/>
        <end position="359"/>
    </location>
</feature>
<dbReference type="PROSITE" id="PS50110">
    <property type="entry name" value="RESPONSE_REGULATORY"/>
    <property type="match status" value="1"/>
</dbReference>
<dbReference type="InterPro" id="IPR011006">
    <property type="entry name" value="CheY-like_superfamily"/>
</dbReference>
<protein>
    <recommendedName>
        <fullName evidence="10">Histidine kinase</fullName>
    </recommendedName>
</protein>
<dbReference type="SUPFAM" id="SSF55874">
    <property type="entry name" value="ATPase domain of HSP90 chaperone/DNA topoisomerase II/histidine kinase"/>
    <property type="match status" value="1"/>
</dbReference>
<dbReference type="InterPro" id="IPR005467">
    <property type="entry name" value="His_kinase_dom"/>
</dbReference>
<dbReference type="Gene3D" id="3.40.50.2300">
    <property type="match status" value="1"/>
</dbReference>
<keyword evidence="2" id="KW-0145">Chemotaxis</keyword>
<evidence type="ECO:0000313" key="8">
    <source>
        <dbReference type="EMBL" id="RXK12073.1"/>
    </source>
</evidence>
<proteinExistence type="predicted"/>
<comment type="caution">
    <text evidence="8">The sequence shown here is derived from an EMBL/GenBank/DDBJ whole genome shotgun (WGS) entry which is preliminary data.</text>
</comment>
<dbReference type="Pfam" id="PF02518">
    <property type="entry name" value="HATPase_c"/>
    <property type="match status" value="1"/>
</dbReference>
<evidence type="ECO:0000256" key="2">
    <source>
        <dbReference type="ARBA" id="ARBA00022500"/>
    </source>
</evidence>
<evidence type="ECO:0000256" key="3">
    <source>
        <dbReference type="ARBA" id="ARBA00022553"/>
    </source>
</evidence>
<dbReference type="GO" id="GO:0006935">
    <property type="term" value="P:chemotaxis"/>
    <property type="evidence" value="ECO:0007669"/>
    <property type="project" value="UniProtKB-KW"/>
</dbReference>
<keyword evidence="3 5" id="KW-0597">Phosphoprotein</keyword>
<dbReference type="InterPro" id="IPR036097">
    <property type="entry name" value="HisK_dim/P_sf"/>
</dbReference>
<accession>A0A4Q1ATL7</accession>
<dbReference type="InterPro" id="IPR036890">
    <property type="entry name" value="HATPase_C_sf"/>
</dbReference>
<dbReference type="GO" id="GO:0000155">
    <property type="term" value="F:phosphorelay sensor kinase activity"/>
    <property type="evidence" value="ECO:0007669"/>
    <property type="project" value="InterPro"/>
</dbReference>
<feature type="domain" description="Response regulatory" evidence="7">
    <location>
        <begin position="7"/>
        <end position="121"/>
    </location>
</feature>
<reference evidence="8 9" key="1">
    <citation type="submission" date="2017-09" db="EMBL/GenBank/DDBJ databases">
        <title>Genomics of the genus Arcobacter.</title>
        <authorList>
            <person name="Perez-Cataluna A."/>
            <person name="Figueras M.J."/>
            <person name="Salas-Masso N."/>
        </authorList>
    </citation>
    <scope>NUCLEOTIDE SEQUENCE [LARGE SCALE GENOMIC DNA]</scope>
    <source>
        <strain evidence="8 9">F156-34</strain>
    </source>
</reference>
<evidence type="ECO:0000313" key="9">
    <source>
        <dbReference type="Proteomes" id="UP000289718"/>
    </source>
</evidence>
<dbReference type="InterPro" id="IPR050595">
    <property type="entry name" value="Bact_response_regulator"/>
</dbReference>
<keyword evidence="9" id="KW-1185">Reference proteome</keyword>
<name>A0A4Q1ATL7_9BACT</name>
<feature type="modified residue" description="4-aspartylphosphate" evidence="5">
    <location>
        <position position="56"/>
    </location>
</feature>
<evidence type="ECO:0000256" key="4">
    <source>
        <dbReference type="ARBA" id="ARBA00022779"/>
    </source>
</evidence>
<dbReference type="EMBL" id="NXIE01000004">
    <property type="protein sequence ID" value="RXK12073.1"/>
    <property type="molecule type" value="Genomic_DNA"/>
</dbReference>